<sequence>MSTSEYEPPADDEVLRLVQAAISARNHAYAPHSHFYVGAAVLLHGGRIVEGCNVENASYSLTQCAERVAVTTSVAEGHRNFRAIAVASVGGAMPCGACRQVLAEFGMDMAVYTVDVIDGEQKMRLLSELLPDAFSGTDLLP</sequence>
<keyword evidence="6 14" id="KW-0479">Metal-binding</keyword>
<dbReference type="InterPro" id="IPR016193">
    <property type="entry name" value="Cytidine_deaminase-like"/>
</dbReference>
<dbReference type="OrthoDB" id="9795347at2"/>
<feature type="binding site" evidence="14">
    <location>
        <position position="95"/>
    </location>
    <ligand>
        <name>Zn(2+)</name>
        <dbReference type="ChEBI" id="CHEBI:29105"/>
        <note>catalytic</note>
    </ligand>
</feature>
<dbReference type="GO" id="GO:0042802">
    <property type="term" value="F:identical protein binding"/>
    <property type="evidence" value="ECO:0007669"/>
    <property type="project" value="UniProtKB-ARBA"/>
</dbReference>
<feature type="binding site" evidence="14">
    <location>
        <position position="64"/>
    </location>
    <ligand>
        <name>Zn(2+)</name>
        <dbReference type="ChEBI" id="CHEBI:29105"/>
        <note>catalytic</note>
    </ligand>
</feature>
<dbReference type="PROSITE" id="PS00903">
    <property type="entry name" value="CYT_DCMP_DEAMINASES_1"/>
    <property type="match status" value="1"/>
</dbReference>
<dbReference type="InterPro" id="IPR006262">
    <property type="entry name" value="Cyt_deam_tetra"/>
</dbReference>
<evidence type="ECO:0000256" key="7">
    <source>
        <dbReference type="ARBA" id="ARBA00022801"/>
    </source>
</evidence>
<name>A0A5C5XU62_9BACT</name>
<evidence type="ECO:0000256" key="10">
    <source>
        <dbReference type="ARBA" id="ARBA00049252"/>
    </source>
</evidence>
<evidence type="ECO:0000256" key="8">
    <source>
        <dbReference type="ARBA" id="ARBA00022833"/>
    </source>
</evidence>
<keyword evidence="18" id="KW-1185">Reference proteome</keyword>
<dbReference type="GO" id="GO:0055086">
    <property type="term" value="P:nucleobase-containing small molecule metabolic process"/>
    <property type="evidence" value="ECO:0007669"/>
    <property type="project" value="UniProtKB-ARBA"/>
</dbReference>
<dbReference type="FunFam" id="3.40.140.10:FF:000008">
    <property type="entry name" value="Cytidine deaminase"/>
    <property type="match status" value="1"/>
</dbReference>
<dbReference type="AlphaFoldDB" id="A0A5C5XU62"/>
<dbReference type="InterPro" id="IPR002125">
    <property type="entry name" value="CMP_dCMP_dom"/>
</dbReference>
<feature type="binding site" evidence="13">
    <location>
        <begin position="53"/>
        <end position="59"/>
    </location>
    <ligand>
        <name>substrate</name>
    </ligand>
</feature>
<dbReference type="Proteomes" id="UP000318053">
    <property type="component" value="Unassembled WGS sequence"/>
</dbReference>
<dbReference type="GO" id="GO:0072527">
    <property type="term" value="P:pyrimidine-containing compound metabolic process"/>
    <property type="evidence" value="ECO:0007669"/>
    <property type="project" value="UniProtKB-ARBA"/>
</dbReference>
<reference evidence="17 18" key="1">
    <citation type="submission" date="2019-02" db="EMBL/GenBank/DDBJ databases">
        <title>Deep-cultivation of Planctomycetes and their phenomic and genomic characterization uncovers novel biology.</title>
        <authorList>
            <person name="Wiegand S."/>
            <person name="Jogler M."/>
            <person name="Boedeker C."/>
            <person name="Pinto D."/>
            <person name="Vollmers J."/>
            <person name="Rivas-Marin E."/>
            <person name="Kohn T."/>
            <person name="Peeters S.H."/>
            <person name="Heuer A."/>
            <person name="Rast P."/>
            <person name="Oberbeckmann S."/>
            <person name="Bunk B."/>
            <person name="Jeske O."/>
            <person name="Meyerdierks A."/>
            <person name="Storesund J.E."/>
            <person name="Kallscheuer N."/>
            <person name="Luecker S."/>
            <person name="Lage O.M."/>
            <person name="Pohl T."/>
            <person name="Merkel B.J."/>
            <person name="Hornburger P."/>
            <person name="Mueller R.-W."/>
            <person name="Bruemmer F."/>
            <person name="Labrenz M."/>
            <person name="Spormann A.M."/>
            <person name="Op Den Camp H."/>
            <person name="Overmann J."/>
            <person name="Amann R."/>
            <person name="Jetten M.S.M."/>
            <person name="Mascher T."/>
            <person name="Medema M.H."/>
            <person name="Devos D.P."/>
            <person name="Kaster A.-K."/>
            <person name="Ovreas L."/>
            <person name="Rohde M."/>
            <person name="Galperin M.Y."/>
            <person name="Jogler C."/>
        </authorList>
    </citation>
    <scope>NUCLEOTIDE SEQUENCE [LARGE SCALE GENOMIC DNA]</scope>
    <source>
        <strain evidence="17 18">CA85</strain>
    </source>
</reference>
<dbReference type="EMBL" id="SJPK01000006">
    <property type="protein sequence ID" value="TWT66099.1"/>
    <property type="molecule type" value="Genomic_DNA"/>
</dbReference>
<comment type="caution">
    <text evidence="17">The sequence shown here is derived from an EMBL/GenBank/DDBJ whole genome shotgun (WGS) entry which is preliminary data.</text>
</comment>
<feature type="domain" description="CMP/dCMP-type deaminase" evidence="16">
    <location>
        <begin position="12"/>
        <end position="137"/>
    </location>
</feature>
<keyword evidence="7 15" id="KW-0378">Hydrolase</keyword>
<dbReference type="PANTHER" id="PTHR11644:SF2">
    <property type="entry name" value="CYTIDINE DEAMINASE"/>
    <property type="match status" value="1"/>
</dbReference>
<evidence type="ECO:0000256" key="2">
    <source>
        <dbReference type="ARBA" id="ARBA00003949"/>
    </source>
</evidence>
<comment type="catalytic activity">
    <reaction evidence="11 15">
        <text>cytidine + H2O + H(+) = uridine + NH4(+)</text>
        <dbReference type="Rhea" id="RHEA:16069"/>
        <dbReference type="ChEBI" id="CHEBI:15377"/>
        <dbReference type="ChEBI" id="CHEBI:15378"/>
        <dbReference type="ChEBI" id="CHEBI:16704"/>
        <dbReference type="ChEBI" id="CHEBI:17562"/>
        <dbReference type="ChEBI" id="CHEBI:28938"/>
        <dbReference type="EC" id="3.5.4.5"/>
    </reaction>
</comment>
<evidence type="ECO:0000256" key="13">
    <source>
        <dbReference type="PIRSR" id="PIRSR606262-2"/>
    </source>
</evidence>
<dbReference type="PANTHER" id="PTHR11644">
    <property type="entry name" value="CYTIDINE DEAMINASE"/>
    <property type="match status" value="1"/>
</dbReference>
<dbReference type="NCBIfam" id="NF004064">
    <property type="entry name" value="PRK05578.1"/>
    <property type="match status" value="1"/>
</dbReference>
<dbReference type="SUPFAM" id="SSF53927">
    <property type="entry name" value="Cytidine deaminase-like"/>
    <property type="match status" value="1"/>
</dbReference>
<dbReference type="NCBIfam" id="TIGR01354">
    <property type="entry name" value="cyt_deam_tetra"/>
    <property type="match status" value="1"/>
</dbReference>
<organism evidence="17 18">
    <name type="scientific">Allorhodopirellula solitaria</name>
    <dbReference type="NCBI Taxonomy" id="2527987"/>
    <lineage>
        <taxon>Bacteria</taxon>
        <taxon>Pseudomonadati</taxon>
        <taxon>Planctomycetota</taxon>
        <taxon>Planctomycetia</taxon>
        <taxon>Pirellulales</taxon>
        <taxon>Pirellulaceae</taxon>
        <taxon>Allorhodopirellula</taxon>
    </lineage>
</organism>
<evidence type="ECO:0000256" key="12">
    <source>
        <dbReference type="PIRSR" id="PIRSR606262-1"/>
    </source>
</evidence>
<dbReference type="Gene3D" id="3.40.140.10">
    <property type="entry name" value="Cytidine Deaminase, domain 2"/>
    <property type="match status" value="1"/>
</dbReference>
<dbReference type="InterPro" id="IPR016192">
    <property type="entry name" value="APOBEC/CMP_deaminase_Zn-bd"/>
</dbReference>
<proteinExistence type="inferred from homology"/>
<dbReference type="EC" id="3.5.4.5" evidence="4 15"/>
<evidence type="ECO:0000256" key="9">
    <source>
        <dbReference type="ARBA" id="ARBA00032005"/>
    </source>
</evidence>
<evidence type="ECO:0000256" key="11">
    <source>
        <dbReference type="ARBA" id="ARBA00049558"/>
    </source>
</evidence>
<dbReference type="Pfam" id="PF00383">
    <property type="entry name" value="dCMP_cyt_deam_1"/>
    <property type="match status" value="1"/>
</dbReference>
<protein>
    <recommendedName>
        <fullName evidence="5 15">Cytidine deaminase</fullName>
        <ecNumber evidence="4 15">3.5.4.5</ecNumber>
    </recommendedName>
    <alternativeName>
        <fullName evidence="9 15">Cytidine aminohydrolase</fullName>
    </alternativeName>
</protein>
<evidence type="ECO:0000313" key="17">
    <source>
        <dbReference type="EMBL" id="TWT66099.1"/>
    </source>
</evidence>
<evidence type="ECO:0000256" key="6">
    <source>
        <dbReference type="ARBA" id="ARBA00022723"/>
    </source>
</evidence>
<dbReference type="CDD" id="cd01283">
    <property type="entry name" value="cytidine_deaminase"/>
    <property type="match status" value="1"/>
</dbReference>
<evidence type="ECO:0000256" key="4">
    <source>
        <dbReference type="ARBA" id="ARBA00012783"/>
    </source>
</evidence>
<evidence type="ECO:0000256" key="3">
    <source>
        <dbReference type="ARBA" id="ARBA00006576"/>
    </source>
</evidence>
<comment type="cofactor">
    <cofactor evidence="1 14 15">
        <name>Zn(2+)</name>
        <dbReference type="ChEBI" id="CHEBI:29105"/>
    </cofactor>
</comment>
<feature type="active site" description="Proton donor" evidence="12">
    <location>
        <position position="66"/>
    </location>
</feature>
<dbReference type="GO" id="GO:0005829">
    <property type="term" value="C:cytosol"/>
    <property type="evidence" value="ECO:0007669"/>
    <property type="project" value="TreeGrafter"/>
</dbReference>
<gene>
    <name evidence="17" type="primary">cdd</name>
    <name evidence="17" type="ORF">CA85_29630</name>
</gene>
<comment type="catalytic activity">
    <reaction evidence="10 15">
        <text>2'-deoxycytidine + H2O + H(+) = 2'-deoxyuridine + NH4(+)</text>
        <dbReference type="Rhea" id="RHEA:13433"/>
        <dbReference type="ChEBI" id="CHEBI:15377"/>
        <dbReference type="ChEBI" id="CHEBI:15378"/>
        <dbReference type="ChEBI" id="CHEBI:15698"/>
        <dbReference type="ChEBI" id="CHEBI:16450"/>
        <dbReference type="ChEBI" id="CHEBI:28938"/>
        <dbReference type="EC" id="3.5.4.5"/>
    </reaction>
</comment>
<dbReference type="InterPro" id="IPR050202">
    <property type="entry name" value="Cyt/Deoxycyt_deaminase"/>
</dbReference>
<keyword evidence="8 14" id="KW-0862">Zinc</keyword>
<dbReference type="GO" id="GO:0008270">
    <property type="term" value="F:zinc ion binding"/>
    <property type="evidence" value="ECO:0007669"/>
    <property type="project" value="UniProtKB-UniRule"/>
</dbReference>
<feature type="binding site" evidence="14">
    <location>
        <position position="98"/>
    </location>
    <ligand>
        <name>Zn(2+)</name>
        <dbReference type="ChEBI" id="CHEBI:29105"/>
        <note>catalytic</note>
    </ligand>
</feature>
<dbReference type="GO" id="GO:0004126">
    <property type="term" value="F:cytidine deaminase activity"/>
    <property type="evidence" value="ECO:0007669"/>
    <property type="project" value="UniProtKB-UniRule"/>
</dbReference>
<comment type="similarity">
    <text evidence="3 15">Belongs to the cytidine and deoxycytidylate deaminase family.</text>
</comment>
<dbReference type="PROSITE" id="PS51747">
    <property type="entry name" value="CYT_DCMP_DEAMINASES_2"/>
    <property type="match status" value="1"/>
</dbReference>
<evidence type="ECO:0000256" key="15">
    <source>
        <dbReference type="RuleBase" id="RU364006"/>
    </source>
</evidence>
<accession>A0A5C5XU62</accession>
<evidence type="ECO:0000256" key="5">
    <source>
        <dbReference type="ARBA" id="ARBA00018266"/>
    </source>
</evidence>
<evidence type="ECO:0000256" key="1">
    <source>
        <dbReference type="ARBA" id="ARBA00001947"/>
    </source>
</evidence>
<evidence type="ECO:0000259" key="16">
    <source>
        <dbReference type="PROSITE" id="PS51747"/>
    </source>
</evidence>
<evidence type="ECO:0000256" key="14">
    <source>
        <dbReference type="PIRSR" id="PIRSR606262-3"/>
    </source>
</evidence>
<evidence type="ECO:0000313" key="18">
    <source>
        <dbReference type="Proteomes" id="UP000318053"/>
    </source>
</evidence>
<comment type="function">
    <text evidence="2 15">This enzyme scavenges exogenous and endogenous cytidine and 2'-deoxycytidine for UMP synthesis.</text>
</comment>